<dbReference type="Pfam" id="PF13671">
    <property type="entry name" value="AAA_33"/>
    <property type="match status" value="1"/>
</dbReference>
<gene>
    <name evidence="1" type="ORF">ACFSCX_20375</name>
</gene>
<reference evidence="2" key="1">
    <citation type="journal article" date="2019" name="Int. J. Syst. Evol. Microbiol.">
        <title>The Global Catalogue of Microorganisms (GCM) 10K type strain sequencing project: providing services to taxonomists for standard genome sequencing and annotation.</title>
        <authorList>
            <consortium name="The Broad Institute Genomics Platform"/>
            <consortium name="The Broad Institute Genome Sequencing Center for Infectious Disease"/>
            <person name="Wu L."/>
            <person name="Ma J."/>
        </authorList>
    </citation>
    <scope>NUCLEOTIDE SEQUENCE [LARGE SCALE GENOMIC DNA]</scope>
    <source>
        <strain evidence="2">CCUG 49339</strain>
    </source>
</reference>
<comment type="caution">
    <text evidence="1">The sequence shown here is derived from an EMBL/GenBank/DDBJ whole genome shotgun (WGS) entry which is preliminary data.</text>
</comment>
<name>A0ABW4LUZ0_9BACI</name>
<dbReference type="Proteomes" id="UP001597214">
    <property type="component" value="Unassembled WGS sequence"/>
</dbReference>
<dbReference type="SUPFAM" id="SSF52540">
    <property type="entry name" value="P-loop containing nucleoside triphosphate hydrolases"/>
    <property type="match status" value="1"/>
</dbReference>
<dbReference type="InterPro" id="IPR027417">
    <property type="entry name" value="P-loop_NTPase"/>
</dbReference>
<keyword evidence="2" id="KW-1185">Reference proteome</keyword>
<dbReference type="EMBL" id="JBHUEM010000051">
    <property type="protein sequence ID" value="MFD1738873.1"/>
    <property type="molecule type" value="Genomic_DNA"/>
</dbReference>
<accession>A0ABW4LUZ0</accession>
<dbReference type="RefSeq" id="WP_377930096.1">
    <property type="nucleotide sequence ID" value="NZ_JBHUEM010000051.1"/>
</dbReference>
<proteinExistence type="predicted"/>
<sequence length="179" mass="20833">MRNDVTNKVYILSGPAGVGKSTTSKKLVTKLNPSAFISGDYISHMHINGRKKPWESEEEVSLIWNNILCLTRNFLTYGNNVVIDYVTFPKEAQWLCTNIKDPNVEVRYVVLWTNKETLVKRDNSRIPEERMGERSIILMNEFIESKIEEQHFFDTSNVNIENVDYVIEQIITNNRFKLT</sequence>
<evidence type="ECO:0000313" key="1">
    <source>
        <dbReference type="EMBL" id="MFD1738873.1"/>
    </source>
</evidence>
<dbReference type="Gene3D" id="3.40.50.300">
    <property type="entry name" value="P-loop containing nucleotide triphosphate hydrolases"/>
    <property type="match status" value="1"/>
</dbReference>
<organism evidence="1 2">
    <name type="scientific">Bacillus salitolerans</name>
    <dbReference type="NCBI Taxonomy" id="1437434"/>
    <lineage>
        <taxon>Bacteria</taxon>
        <taxon>Bacillati</taxon>
        <taxon>Bacillota</taxon>
        <taxon>Bacilli</taxon>
        <taxon>Bacillales</taxon>
        <taxon>Bacillaceae</taxon>
        <taxon>Bacillus</taxon>
    </lineage>
</organism>
<protein>
    <submittedName>
        <fullName evidence="1">AAA family ATPase</fullName>
    </submittedName>
</protein>
<evidence type="ECO:0000313" key="2">
    <source>
        <dbReference type="Proteomes" id="UP001597214"/>
    </source>
</evidence>